<keyword evidence="2" id="KW-1185">Reference proteome</keyword>
<evidence type="ECO:0000313" key="2">
    <source>
        <dbReference type="Proteomes" id="UP000078046"/>
    </source>
</evidence>
<organism evidence="1 2">
    <name type="scientific">Intoshia linei</name>
    <dbReference type="NCBI Taxonomy" id="1819745"/>
    <lineage>
        <taxon>Eukaryota</taxon>
        <taxon>Metazoa</taxon>
        <taxon>Spiralia</taxon>
        <taxon>Lophotrochozoa</taxon>
        <taxon>Mesozoa</taxon>
        <taxon>Orthonectida</taxon>
        <taxon>Rhopaluridae</taxon>
        <taxon>Intoshia</taxon>
    </lineage>
</organism>
<dbReference type="EMBL" id="LWCA01002241">
    <property type="protein sequence ID" value="OAF64008.1"/>
    <property type="molecule type" value="Genomic_DNA"/>
</dbReference>
<name>A0A177APU6_9BILA</name>
<dbReference type="AlphaFoldDB" id="A0A177APU6"/>
<evidence type="ECO:0000313" key="1">
    <source>
        <dbReference type="EMBL" id="OAF64008.1"/>
    </source>
</evidence>
<dbReference type="Proteomes" id="UP000078046">
    <property type="component" value="Unassembled WGS sequence"/>
</dbReference>
<gene>
    <name evidence="1" type="ORF">A3Q56_08300</name>
</gene>
<dbReference type="OrthoDB" id="10029684at2759"/>
<accession>A0A177APU6</accession>
<feature type="non-terminal residue" evidence="1">
    <location>
        <position position="1"/>
    </location>
</feature>
<comment type="caution">
    <text evidence="1">The sequence shown here is derived from an EMBL/GenBank/DDBJ whole genome shotgun (WGS) entry which is preliminary data.</text>
</comment>
<sequence length="176" mass="20830">QDFLNNTQSWDDDTLFLVETLLEKLNDFTFVFILNCFDDILSNSGILFDVLQMKKLNMKFGPSKIKEFVTFVEALRTDEHFEDIIERTHNILNSNDIDYHVTLPRRQINYKAKFFEIVDNVLVTLIERFAFMEEYNFFELIDITKFNEFSILFPAHHISALNSMYPDIFDISSLAN</sequence>
<proteinExistence type="predicted"/>
<reference evidence="1 2" key="1">
    <citation type="submission" date="2016-04" db="EMBL/GenBank/DDBJ databases">
        <title>The genome of Intoshia linei affirms orthonectids as highly simplified spiralians.</title>
        <authorList>
            <person name="Mikhailov K.V."/>
            <person name="Slusarev G.S."/>
            <person name="Nikitin M.A."/>
            <person name="Logacheva M.D."/>
            <person name="Penin A."/>
            <person name="Aleoshin V."/>
            <person name="Panchin Y.V."/>
        </authorList>
    </citation>
    <scope>NUCLEOTIDE SEQUENCE [LARGE SCALE GENOMIC DNA]</scope>
    <source>
        <strain evidence="1">Intl2013</strain>
        <tissue evidence="1">Whole animal</tissue>
    </source>
</reference>
<protein>
    <submittedName>
        <fullName evidence="1">Uncharacterized protein</fullName>
    </submittedName>
</protein>